<feature type="domain" description="DUF4140" evidence="3">
    <location>
        <begin position="49"/>
        <end position="148"/>
    </location>
</feature>
<dbReference type="AlphaFoldDB" id="A0A5C6AZK4"/>
<dbReference type="Proteomes" id="UP000320176">
    <property type="component" value="Unassembled WGS sequence"/>
</dbReference>
<evidence type="ECO:0000313" key="4">
    <source>
        <dbReference type="EMBL" id="TWU05078.1"/>
    </source>
</evidence>
<feature type="chain" id="PRO_5023046533" description="DUF4139 domain-containing protein" evidence="1">
    <location>
        <begin position="30"/>
        <end position="624"/>
    </location>
</feature>
<dbReference type="PANTHER" id="PTHR31005">
    <property type="entry name" value="DUF4139 DOMAIN-CONTAINING PROTEIN"/>
    <property type="match status" value="1"/>
</dbReference>
<dbReference type="NCBIfam" id="TIGR02231">
    <property type="entry name" value="mucoidy inhibitor MuiA family protein"/>
    <property type="match status" value="1"/>
</dbReference>
<dbReference type="EMBL" id="SJPN01000003">
    <property type="protein sequence ID" value="TWU05078.1"/>
    <property type="molecule type" value="Genomic_DNA"/>
</dbReference>
<evidence type="ECO:0000259" key="2">
    <source>
        <dbReference type="Pfam" id="PF13598"/>
    </source>
</evidence>
<accession>A0A5C6AZK4</accession>
<dbReference type="InterPro" id="IPR037291">
    <property type="entry name" value="DUF4139"/>
</dbReference>
<sequence length="624" mass="68976" precursor="true">MITHTLGTTQNAFAATTCLMLCFFTATSAQISWSDDAVEKTVATKVVSATVYRDQARVQRSVVIEPSMEVQRIRCTGLPSALVADSVRVEDAHDIDLIGLHLDTHHAVLNPQIEEEKQAWADERRKLDTELRTAQQTESVVEQDLATLEKLVAFSAEKTRDDLNQARLDVGALTQLAEFTMSRRRELATELFQQQAKVQEISDAIERLESQPKPWLRSDAKETSDVILTVRSPGGGSLRLTYQVHNVSWVPVYKVFGTTASVKPGQNAGEPVRLAMDANVIQQSGEDWPMVKVTLAGTSPEYRTSHPQMVPLRISTADSESGLPTDNAFPTTVMPGLGTTNPMSWQQDAALNQMASHQQIAELSRASSVQRQIAPDADQDLADLQFSVPGELDLNCRATPHRLPVMEQALPTEMYRVVMPLLSSYAYHEARITNNSDIPLPGGDADVYLDGRFIGETTLEPTAPGQPMIVGFGSDRQVRTRRELLNRRESIQGGNRRYEMAFRLVVSNFHASPIDIRLFDRMPIAATDGSIDIQLTAEQTTNLSDDPLYLRLSRPAGILRWDMTIPAERHGANALDHHYTYSVEMDKQHSIVGNELADQIQSDLRFQNRNVGGGMGGGFGGGAF</sequence>
<protein>
    <recommendedName>
        <fullName evidence="6">DUF4139 domain-containing protein</fullName>
    </recommendedName>
</protein>
<organism evidence="4 5">
    <name type="scientific">Stieleria varia</name>
    <dbReference type="NCBI Taxonomy" id="2528005"/>
    <lineage>
        <taxon>Bacteria</taxon>
        <taxon>Pseudomonadati</taxon>
        <taxon>Planctomycetota</taxon>
        <taxon>Planctomycetia</taxon>
        <taxon>Pirellulales</taxon>
        <taxon>Pirellulaceae</taxon>
        <taxon>Stieleria</taxon>
    </lineage>
</organism>
<evidence type="ECO:0000259" key="3">
    <source>
        <dbReference type="Pfam" id="PF13600"/>
    </source>
</evidence>
<feature type="signal peptide" evidence="1">
    <location>
        <begin position="1"/>
        <end position="29"/>
    </location>
</feature>
<gene>
    <name evidence="4" type="ORF">Pla52n_31240</name>
</gene>
<evidence type="ECO:0000313" key="5">
    <source>
        <dbReference type="Proteomes" id="UP000320176"/>
    </source>
</evidence>
<reference evidence="4 5" key="1">
    <citation type="submission" date="2019-02" db="EMBL/GenBank/DDBJ databases">
        <title>Deep-cultivation of Planctomycetes and their phenomic and genomic characterization uncovers novel biology.</title>
        <authorList>
            <person name="Wiegand S."/>
            <person name="Jogler M."/>
            <person name="Boedeker C."/>
            <person name="Pinto D."/>
            <person name="Vollmers J."/>
            <person name="Rivas-Marin E."/>
            <person name="Kohn T."/>
            <person name="Peeters S.H."/>
            <person name="Heuer A."/>
            <person name="Rast P."/>
            <person name="Oberbeckmann S."/>
            <person name="Bunk B."/>
            <person name="Jeske O."/>
            <person name="Meyerdierks A."/>
            <person name="Storesund J.E."/>
            <person name="Kallscheuer N."/>
            <person name="Luecker S."/>
            <person name="Lage O.M."/>
            <person name="Pohl T."/>
            <person name="Merkel B.J."/>
            <person name="Hornburger P."/>
            <person name="Mueller R.-W."/>
            <person name="Bruemmer F."/>
            <person name="Labrenz M."/>
            <person name="Spormann A.M."/>
            <person name="Op Den Camp H."/>
            <person name="Overmann J."/>
            <person name="Amann R."/>
            <person name="Jetten M.S.M."/>
            <person name="Mascher T."/>
            <person name="Medema M.H."/>
            <person name="Devos D.P."/>
            <person name="Kaster A.-K."/>
            <person name="Ovreas L."/>
            <person name="Rohde M."/>
            <person name="Galperin M.Y."/>
            <person name="Jogler C."/>
        </authorList>
    </citation>
    <scope>NUCLEOTIDE SEQUENCE [LARGE SCALE GENOMIC DNA]</scope>
    <source>
        <strain evidence="4 5">Pla52n</strain>
    </source>
</reference>
<keyword evidence="5" id="KW-1185">Reference proteome</keyword>
<keyword evidence="1" id="KW-0732">Signal</keyword>
<feature type="domain" description="DUF4139" evidence="2">
    <location>
        <begin position="238"/>
        <end position="578"/>
    </location>
</feature>
<evidence type="ECO:0008006" key="6">
    <source>
        <dbReference type="Google" id="ProtNLM"/>
    </source>
</evidence>
<dbReference type="PANTHER" id="PTHR31005:SF8">
    <property type="entry name" value="DUF4139 DOMAIN-CONTAINING PROTEIN"/>
    <property type="match status" value="1"/>
</dbReference>
<proteinExistence type="predicted"/>
<dbReference type="Pfam" id="PF13600">
    <property type="entry name" value="DUF4140"/>
    <property type="match status" value="1"/>
</dbReference>
<name>A0A5C6AZK4_9BACT</name>
<dbReference type="RefSeq" id="WP_197454634.1">
    <property type="nucleotide sequence ID" value="NZ_CP151726.1"/>
</dbReference>
<dbReference type="Pfam" id="PF13598">
    <property type="entry name" value="DUF4139"/>
    <property type="match status" value="1"/>
</dbReference>
<comment type="caution">
    <text evidence="4">The sequence shown here is derived from an EMBL/GenBank/DDBJ whole genome shotgun (WGS) entry which is preliminary data.</text>
</comment>
<dbReference type="InterPro" id="IPR025554">
    <property type="entry name" value="DUF4140"/>
</dbReference>
<evidence type="ECO:0000256" key="1">
    <source>
        <dbReference type="SAM" id="SignalP"/>
    </source>
</evidence>
<dbReference type="InterPro" id="IPR011935">
    <property type="entry name" value="CHP02231"/>
</dbReference>